<dbReference type="EMBL" id="MT142435">
    <property type="protein sequence ID" value="QJA80778.1"/>
    <property type="molecule type" value="Genomic_DNA"/>
</dbReference>
<feature type="region of interest" description="Disordered" evidence="1">
    <location>
        <begin position="27"/>
        <end position="57"/>
    </location>
</feature>
<evidence type="ECO:0000313" key="3">
    <source>
        <dbReference type="EMBL" id="QJA80778.1"/>
    </source>
</evidence>
<gene>
    <name evidence="3" type="ORF">MM415A00659_0010</name>
    <name evidence="2" type="ORF">MM415B00962_0011</name>
</gene>
<reference evidence="2" key="1">
    <citation type="submission" date="2020-03" db="EMBL/GenBank/DDBJ databases">
        <title>The deep terrestrial virosphere.</title>
        <authorList>
            <person name="Holmfeldt K."/>
            <person name="Nilsson E."/>
            <person name="Simone D."/>
            <person name="Lopez-Fernandez M."/>
            <person name="Wu X."/>
            <person name="de Brujin I."/>
            <person name="Lundin D."/>
            <person name="Andersson A."/>
            <person name="Bertilsson S."/>
            <person name="Dopson M."/>
        </authorList>
    </citation>
    <scope>NUCLEOTIDE SEQUENCE</scope>
    <source>
        <strain evidence="3">MM415A00659</strain>
        <strain evidence="2">MM415B00962</strain>
    </source>
</reference>
<evidence type="ECO:0000256" key="1">
    <source>
        <dbReference type="SAM" id="MobiDB-lite"/>
    </source>
</evidence>
<feature type="compositionally biased region" description="Basic residues" evidence="1">
    <location>
        <begin position="27"/>
        <end position="38"/>
    </location>
</feature>
<dbReference type="EMBL" id="MT141437">
    <property type="protein sequence ID" value="QJA61316.1"/>
    <property type="molecule type" value="Genomic_DNA"/>
</dbReference>
<protein>
    <submittedName>
        <fullName evidence="2">Uncharacterized protein</fullName>
    </submittedName>
</protein>
<dbReference type="AlphaFoldDB" id="A0A6M3IUW9"/>
<sequence>MPLTEKAHGLMGIVYRAKKEGKIPKNVRSKARVRKMMKQKSLSKDKLQEMLRAPIKR</sequence>
<accession>A0A6M3IUW9</accession>
<proteinExistence type="predicted"/>
<evidence type="ECO:0000313" key="2">
    <source>
        <dbReference type="EMBL" id="QJA61316.1"/>
    </source>
</evidence>
<organism evidence="2">
    <name type="scientific">viral metagenome</name>
    <dbReference type="NCBI Taxonomy" id="1070528"/>
    <lineage>
        <taxon>unclassified sequences</taxon>
        <taxon>metagenomes</taxon>
        <taxon>organismal metagenomes</taxon>
    </lineage>
</organism>
<name>A0A6M3IUW9_9ZZZZ</name>